<dbReference type="Pfam" id="PF01209">
    <property type="entry name" value="Ubie_methyltran"/>
    <property type="match status" value="1"/>
</dbReference>
<evidence type="ECO:0000256" key="4">
    <source>
        <dbReference type="ARBA" id="ARBA00022691"/>
    </source>
</evidence>
<dbReference type="PROSITE" id="PS01184">
    <property type="entry name" value="UBIE_2"/>
    <property type="match status" value="1"/>
</dbReference>
<evidence type="ECO:0000256" key="1">
    <source>
        <dbReference type="ARBA" id="ARBA00022428"/>
    </source>
</evidence>
<dbReference type="InterPro" id="IPR004033">
    <property type="entry name" value="UbiE/COQ5_MeTrFase"/>
</dbReference>
<dbReference type="GO" id="GO:0043770">
    <property type="term" value="F:demethylmenaquinone methyltransferase activity"/>
    <property type="evidence" value="ECO:0007669"/>
    <property type="project" value="UniProtKB-UniRule"/>
</dbReference>
<protein>
    <recommendedName>
        <fullName evidence="5">Demethylmenaquinone methyltransferase</fullName>
        <ecNumber evidence="5">2.1.1.163</ecNumber>
    </recommendedName>
</protein>
<dbReference type="EC" id="2.1.1.163" evidence="5"/>
<sequence length="241" mass="27935">MKRNNQDHKAFVKAKFDRIVRRYDLVNSLGSFYQDYFWRKAVAKLFKEVEGPFLDLCSGPFTLSFEILKVNPSKLFALDLSFEMLLYGKSKVSPLQKYIYPIRGDAERLPFKEETFGAISIAFGLRNLPDRAKALQEFYRVLKPGGLLVILEFSKPKNFLFRYPYLLYLKYGLSFIGGLLTGDKEAYQYLASSIEKFPPVEEIHKLLEKNGFKRLLLKSLTLGVVTLYAYIKEDLPFLKGF</sequence>
<keyword evidence="4 5" id="KW-0949">S-adenosyl-L-methionine</keyword>
<comment type="caution">
    <text evidence="5">Lacks conserved residue(s) required for the propagation of feature annotation.</text>
</comment>
<reference evidence="7" key="2">
    <citation type="journal article" date="2016" name="Int. J. Syst. Evol. Microbiol.">
        <title>Caldimicrobium thiodismutans sp. nov., a sulfur-disproportionating bacterium isolated from a hot spring.</title>
        <authorList>
            <person name="Kojima H."/>
            <person name="Umezawa K."/>
            <person name="Fukui M."/>
        </authorList>
    </citation>
    <scope>NUCLEOTIDE SEQUENCE [LARGE SCALE GENOMIC DNA]</scope>
    <source>
        <strain evidence="7">TF1</strain>
    </source>
</reference>
<reference evidence="6 7" key="1">
    <citation type="journal article" date="2016" name="Int. J. Syst. Evol. Microbiol.">
        <title>Caldimicrobium thiodismutans sp. nov., a sulfur-disproportionating bacterium isolated from a hot spring, and emended description of the genus Caldimicrobium.</title>
        <authorList>
            <person name="Kojima H."/>
            <person name="Umezawa K."/>
            <person name="Fukui M."/>
        </authorList>
    </citation>
    <scope>NUCLEOTIDE SEQUENCE [LARGE SCALE GENOMIC DNA]</scope>
    <source>
        <strain evidence="6 7">TF1</strain>
    </source>
</reference>
<organism evidence="6 7">
    <name type="scientific">Caldimicrobium thiodismutans</name>
    <dbReference type="NCBI Taxonomy" id="1653476"/>
    <lineage>
        <taxon>Bacteria</taxon>
        <taxon>Pseudomonadati</taxon>
        <taxon>Thermodesulfobacteriota</taxon>
        <taxon>Thermodesulfobacteria</taxon>
        <taxon>Thermodesulfobacteriales</taxon>
        <taxon>Thermodesulfobacteriaceae</taxon>
        <taxon>Caldimicrobium</taxon>
    </lineage>
</organism>
<dbReference type="Gene3D" id="3.40.50.150">
    <property type="entry name" value="Vaccinia Virus protein VP39"/>
    <property type="match status" value="1"/>
</dbReference>
<accession>A0A0U5BVK5</accession>
<dbReference type="HAMAP" id="MF_01813">
    <property type="entry name" value="MenG_UbiE_methyltr"/>
    <property type="match status" value="1"/>
</dbReference>
<keyword evidence="7" id="KW-1185">Reference proteome</keyword>
<dbReference type="PATRIC" id="fig|1653476.3.peg.250"/>
<dbReference type="STRING" id="1653476.THC_0245"/>
<dbReference type="GO" id="GO:0009234">
    <property type="term" value="P:menaquinone biosynthetic process"/>
    <property type="evidence" value="ECO:0007669"/>
    <property type="project" value="UniProtKB-UniRule"/>
</dbReference>
<dbReference type="KEGG" id="cthi:THC_0245"/>
<dbReference type="GO" id="GO:0032259">
    <property type="term" value="P:methylation"/>
    <property type="evidence" value="ECO:0007669"/>
    <property type="project" value="UniProtKB-KW"/>
</dbReference>
<keyword evidence="1 5" id="KW-0474">Menaquinone biosynthesis</keyword>
<evidence type="ECO:0000313" key="7">
    <source>
        <dbReference type="Proteomes" id="UP000068196"/>
    </source>
</evidence>
<proteinExistence type="inferred from homology"/>
<evidence type="ECO:0000313" key="6">
    <source>
        <dbReference type="EMBL" id="BAU22645.1"/>
    </source>
</evidence>
<comment type="function">
    <text evidence="5">Methyltransferase required for the conversion of demethylmenaquinol (DMKH2) to menaquinol (MKH2).</text>
</comment>
<keyword evidence="2 5" id="KW-0489">Methyltransferase</keyword>
<evidence type="ECO:0000256" key="2">
    <source>
        <dbReference type="ARBA" id="ARBA00022603"/>
    </source>
</evidence>
<dbReference type="RefSeq" id="WP_068512164.1">
    <property type="nucleotide sequence ID" value="NZ_AP014945.1"/>
</dbReference>
<comment type="pathway">
    <text evidence="5">Quinol/quinone metabolism; menaquinone biosynthesis; menaquinol from 1,4-dihydroxy-2-naphthoate: step 2/2.</text>
</comment>
<dbReference type="Proteomes" id="UP000068196">
    <property type="component" value="Chromosome"/>
</dbReference>
<dbReference type="InterPro" id="IPR029063">
    <property type="entry name" value="SAM-dependent_MTases_sf"/>
</dbReference>
<evidence type="ECO:0000256" key="5">
    <source>
        <dbReference type="HAMAP-Rule" id="MF_01813"/>
    </source>
</evidence>
<dbReference type="CDD" id="cd02440">
    <property type="entry name" value="AdoMet_MTases"/>
    <property type="match status" value="1"/>
</dbReference>
<dbReference type="PANTHER" id="PTHR43591">
    <property type="entry name" value="METHYLTRANSFERASE"/>
    <property type="match status" value="1"/>
</dbReference>
<dbReference type="PANTHER" id="PTHR43591:SF24">
    <property type="entry name" value="2-METHOXY-6-POLYPRENYL-1,4-BENZOQUINOL METHYLASE, MITOCHONDRIAL"/>
    <property type="match status" value="1"/>
</dbReference>
<dbReference type="EMBL" id="AP014945">
    <property type="protein sequence ID" value="BAU22645.1"/>
    <property type="molecule type" value="Genomic_DNA"/>
</dbReference>
<comment type="catalytic activity">
    <reaction evidence="5">
        <text>a 2-demethylmenaquinol + S-adenosyl-L-methionine = a menaquinol + S-adenosyl-L-homocysteine + H(+)</text>
        <dbReference type="Rhea" id="RHEA:42640"/>
        <dbReference type="Rhea" id="RHEA-COMP:9539"/>
        <dbReference type="Rhea" id="RHEA-COMP:9563"/>
        <dbReference type="ChEBI" id="CHEBI:15378"/>
        <dbReference type="ChEBI" id="CHEBI:18151"/>
        <dbReference type="ChEBI" id="CHEBI:55437"/>
        <dbReference type="ChEBI" id="CHEBI:57856"/>
        <dbReference type="ChEBI" id="CHEBI:59789"/>
        <dbReference type="EC" id="2.1.1.163"/>
    </reaction>
</comment>
<keyword evidence="3 5" id="KW-0808">Transferase</keyword>
<dbReference type="OrthoDB" id="9808140at2"/>
<dbReference type="AlphaFoldDB" id="A0A0U5BVK5"/>
<feature type="binding site" evidence="5">
    <location>
        <begin position="105"/>
        <end position="106"/>
    </location>
    <ligand>
        <name>S-adenosyl-L-methionine</name>
        <dbReference type="ChEBI" id="CHEBI:59789"/>
    </ligand>
</feature>
<dbReference type="NCBIfam" id="TIGR01934">
    <property type="entry name" value="MenG_MenH_UbiE"/>
    <property type="match status" value="1"/>
</dbReference>
<dbReference type="UniPathway" id="UPA00079">
    <property type="reaction ID" value="UER00169"/>
</dbReference>
<comment type="similarity">
    <text evidence="5">Belongs to the class I-like SAM-binding methyltransferase superfamily. MenG/UbiE family.</text>
</comment>
<evidence type="ECO:0000256" key="3">
    <source>
        <dbReference type="ARBA" id="ARBA00022679"/>
    </source>
</evidence>
<feature type="binding site" evidence="5">
    <location>
        <position position="79"/>
    </location>
    <ligand>
        <name>S-adenosyl-L-methionine</name>
        <dbReference type="ChEBI" id="CHEBI:59789"/>
    </ligand>
</feature>
<dbReference type="PROSITE" id="PS51608">
    <property type="entry name" value="SAM_MT_UBIE"/>
    <property type="match status" value="1"/>
</dbReference>
<dbReference type="SUPFAM" id="SSF53335">
    <property type="entry name" value="S-adenosyl-L-methionine-dependent methyltransferases"/>
    <property type="match status" value="1"/>
</dbReference>
<name>A0A0U5BVK5_9BACT</name>
<gene>
    <name evidence="5" type="primary">menG</name>
    <name evidence="6" type="ORF">THC_0245</name>
</gene>
<dbReference type="InterPro" id="IPR023576">
    <property type="entry name" value="UbiE/COQ5_MeTrFase_CS"/>
</dbReference>